<sequence length="50" mass="5507">MELAWIPTSRSIFVAAVSLPICIQAVLCSRVEIKANRLEASAFGQEEKDD</sequence>
<accession>A0A0A8YYA9</accession>
<dbReference type="EMBL" id="GBRH01266334">
    <property type="protein sequence ID" value="JAD31561.1"/>
    <property type="molecule type" value="Transcribed_RNA"/>
</dbReference>
<organism evidence="1">
    <name type="scientific">Arundo donax</name>
    <name type="common">Giant reed</name>
    <name type="synonym">Donax arundinaceus</name>
    <dbReference type="NCBI Taxonomy" id="35708"/>
    <lineage>
        <taxon>Eukaryota</taxon>
        <taxon>Viridiplantae</taxon>
        <taxon>Streptophyta</taxon>
        <taxon>Embryophyta</taxon>
        <taxon>Tracheophyta</taxon>
        <taxon>Spermatophyta</taxon>
        <taxon>Magnoliopsida</taxon>
        <taxon>Liliopsida</taxon>
        <taxon>Poales</taxon>
        <taxon>Poaceae</taxon>
        <taxon>PACMAD clade</taxon>
        <taxon>Arundinoideae</taxon>
        <taxon>Arundineae</taxon>
        <taxon>Arundo</taxon>
    </lineage>
</organism>
<reference evidence="1" key="2">
    <citation type="journal article" date="2015" name="Data Brief">
        <title>Shoot transcriptome of the giant reed, Arundo donax.</title>
        <authorList>
            <person name="Barrero R.A."/>
            <person name="Guerrero F.D."/>
            <person name="Moolhuijzen P."/>
            <person name="Goolsby J.A."/>
            <person name="Tidwell J."/>
            <person name="Bellgard S.E."/>
            <person name="Bellgard M.I."/>
        </authorList>
    </citation>
    <scope>NUCLEOTIDE SEQUENCE</scope>
    <source>
        <tissue evidence="1">Shoot tissue taken approximately 20 cm above the soil surface</tissue>
    </source>
</reference>
<name>A0A0A8YYA9_ARUDO</name>
<reference evidence="1" key="1">
    <citation type="submission" date="2014-09" db="EMBL/GenBank/DDBJ databases">
        <authorList>
            <person name="Magalhaes I.L.F."/>
            <person name="Oliveira U."/>
            <person name="Santos F.R."/>
            <person name="Vidigal T.H.D.A."/>
            <person name="Brescovit A.D."/>
            <person name="Santos A.J."/>
        </authorList>
    </citation>
    <scope>NUCLEOTIDE SEQUENCE</scope>
    <source>
        <tissue evidence="1">Shoot tissue taken approximately 20 cm above the soil surface</tissue>
    </source>
</reference>
<proteinExistence type="predicted"/>
<dbReference type="AlphaFoldDB" id="A0A0A8YYA9"/>
<evidence type="ECO:0000313" key="1">
    <source>
        <dbReference type="EMBL" id="JAD31561.1"/>
    </source>
</evidence>
<protein>
    <submittedName>
        <fullName evidence="1">Uncharacterized protein</fullName>
    </submittedName>
</protein>